<dbReference type="NCBIfam" id="TIGR01444">
    <property type="entry name" value="fkbM_fam"/>
    <property type="match status" value="1"/>
</dbReference>
<proteinExistence type="predicted"/>
<sequence length="268" mass="30255">MQLAYLKFIGRKLRPVELAMFAKWALRTRRKPFAYRDVFQFYIDPISDFGLQLQEFGKYEPAMTDEISRMLTEGDTFVDLGANEGFFSVIASRLVGKRGHVVCIEPQQRLWEVITKNFELNNAFNCQLLPYAAAETSGTATIFLYTTLNTGASSLSKGFNFKISFPAIRKFFYGTSTIKTTTLDEVVEQIGLTKIKLIKVDIEGFEFEALKGSRKALTQKVFDNLLVEIHPEALVKMGQSPEQLSQYLAGFGYTGKAITPNLVLYTLS</sequence>
<dbReference type="Proteomes" id="UP000613030">
    <property type="component" value="Unassembled WGS sequence"/>
</dbReference>
<dbReference type="SUPFAM" id="SSF53335">
    <property type="entry name" value="S-adenosyl-L-methionine-dependent methyltransferases"/>
    <property type="match status" value="1"/>
</dbReference>
<evidence type="ECO:0000313" key="2">
    <source>
        <dbReference type="EMBL" id="MBL0742441.1"/>
    </source>
</evidence>
<comment type="caution">
    <text evidence="2">The sequence shown here is derived from an EMBL/GenBank/DDBJ whole genome shotgun (WGS) entry which is preliminary data.</text>
</comment>
<keyword evidence="2" id="KW-0489">Methyltransferase</keyword>
<name>A0ABS1KSK9_9BACT</name>
<dbReference type="EMBL" id="JAERRB010000004">
    <property type="protein sequence ID" value="MBL0742441.1"/>
    <property type="molecule type" value="Genomic_DNA"/>
</dbReference>
<keyword evidence="3" id="KW-1185">Reference proteome</keyword>
<dbReference type="PANTHER" id="PTHR34203:SF15">
    <property type="entry name" value="SLL1173 PROTEIN"/>
    <property type="match status" value="1"/>
</dbReference>
<organism evidence="2 3">
    <name type="scientific">Chryseolinea lacunae</name>
    <dbReference type="NCBI Taxonomy" id="2801331"/>
    <lineage>
        <taxon>Bacteria</taxon>
        <taxon>Pseudomonadati</taxon>
        <taxon>Bacteroidota</taxon>
        <taxon>Cytophagia</taxon>
        <taxon>Cytophagales</taxon>
        <taxon>Fulvivirgaceae</taxon>
        <taxon>Chryseolinea</taxon>
    </lineage>
</organism>
<evidence type="ECO:0000313" key="3">
    <source>
        <dbReference type="Proteomes" id="UP000613030"/>
    </source>
</evidence>
<dbReference type="InterPro" id="IPR029063">
    <property type="entry name" value="SAM-dependent_MTases_sf"/>
</dbReference>
<dbReference type="RefSeq" id="WP_202010680.1">
    <property type="nucleotide sequence ID" value="NZ_JAERRB010000004.1"/>
</dbReference>
<reference evidence="2 3" key="1">
    <citation type="submission" date="2021-01" db="EMBL/GenBank/DDBJ databases">
        <title>Chryseolinea sp. Jin1 Genome sequencing and assembly.</title>
        <authorList>
            <person name="Kim I."/>
        </authorList>
    </citation>
    <scope>NUCLEOTIDE SEQUENCE [LARGE SCALE GENOMIC DNA]</scope>
    <source>
        <strain evidence="2 3">Jin1</strain>
    </source>
</reference>
<dbReference type="InterPro" id="IPR006342">
    <property type="entry name" value="FkbM_mtfrase"/>
</dbReference>
<evidence type="ECO:0000259" key="1">
    <source>
        <dbReference type="Pfam" id="PF05050"/>
    </source>
</evidence>
<dbReference type="GO" id="GO:0008168">
    <property type="term" value="F:methyltransferase activity"/>
    <property type="evidence" value="ECO:0007669"/>
    <property type="project" value="UniProtKB-KW"/>
</dbReference>
<keyword evidence="2" id="KW-0808">Transferase</keyword>
<accession>A0ABS1KSK9</accession>
<gene>
    <name evidence="2" type="ORF">JI741_14535</name>
</gene>
<dbReference type="Pfam" id="PF05050">
    <property type="entry name" value="Methyltransf_21"/>
    <property type="match status" value="1"/>
</dbReference>
<dbReference type="GO" id="GO:0032259">
    <property type="term" value="P:methylation"/>
    <property type="evidence" value="ECO:0007669"/>
    <property type="project" value="UniProtKB-KW"/>
</dbReference>
<protein>
    <submittedName>
        <fullName evidence="2">FkbM family methyltransferase</fullName>
    </submittedName>
</protein>
<dbReference type="InterPro" id="IPR052514">
    <property type="entry name" value="SAM-dependent_MTase"/>
</dbReference>
<feature type="domain" description="Methyltransferase FkbM" evidence="1">
    <location>
        <begin position="79"/>
        <end position="253"/>
    </location>
</feature>
<dbReference type="PANTHER" id="PTHR34203">
    <property type="entry name" value="METHYLTRANSFERASE, FKBM FAMILY PROTEIN"/>
    <property type="match status" value="1"/>
</dbReference>
<dbReference type="Gene3D" id="3.40.50.150">
    <property type="entry name" value="Vaccinia Virus protein VP39"/>
    <property type="match status" value="1"/>
</dbReference>